<sequence length="717" mass="81374">MADEAATVRDLIIILETYFSPAFSAHQAIYVLATIYSFYVLLRLHWNQVREPRQPRFTAWRKITLPLLRDAYEGPDPQQGNPDAHAELLGIQNQVLPLYHDLEEIIVFLGLNIDDVQAKNPFLQQPKLILVTTRLNCRFCEANSQRRSLRLDRDKLHPVHVLQSSLEVVEAILIIAECSQCGATYYPDKIIHRPTAHAPRRVQILESHPAYLCISKSGIWVERSIALMQEKAMHRFTAGWSNFANFVTDLSKKKMTKHQAKKLFIEHFSRRLLVAHGKVELFSCRPHPSVKDLTEAVVNIIGRNGGVLPSSLTHGCKDCTHRKRFREDLLREGFIQEEGPGVAAQVADLPRGPDAAQLPEAFAEDVLLHLPAQRPPQAVPNEEDRAADEELDEEAQFVQMAVMDGKTIGHRICALSDCTNPLVNYKNGRFCKDHLPLEEVCGIIPCGRPVRNGAKTCDLPAHRDWEVSWVARFKRLSFPGVRRVIRRQQGGFGTHALADGPRAQGPVLHVELPSLGETSGNDVVHTFRARSVYCLQTIQWSCGMPIGWGKCYKSESQPQVLAIMNDIWETAPTRRPAFLVYDDACDLLRHIVTQTPDSPWLTDSRLIVDAWHYIGHRSVDALCRQHCNPAPADGSQPDLVQMKKDRDGNSHLTRAFNTETAEQLNSWLTGYEAQLRQMSDISYDFFVHVLMMIFAETIEEQIESKRRRMEDLSDEEE</sequence>
<name>A0ACB8TNL6_9APHY</name>
<dbReference type="Proteomes" id="UP001055072">
    <property type="component" value="Unassembled WGS sequence"/>
</dbReference>
<organism evidence="1 2">
    <name type="scientific">Irpex rosettiformis</name>
    <dbReference type="NCBI Taxonomy" id="378272"/>
    <lineage>
        <taxon>Eukaryota</taxon>
        <taxon>Fungi</taxon>
        <taxon>Dikarya</taxon>
        <taxon>Basidiomycota</taxon>
        <taxon>Agaricomycotina</taxon>
        <taxon>Agaricomycetes</taxon>
        <taxon>Polyporales</taxon>
        <taxon>Irpicaceae</taxon>
        <taxon>Irpex</taxon>
    </lineage>
</organism>
<evidence type="ECO:0000313" key="1">
    <source>
        <dbReference type="EMBL" id="KAI0083552.1"/>
    </source>
</evidence>
<accession>A0ACB8TNL6</accession>
<dbReference type="EMBL" id="MU274960">
    <property type="protein sequence ID" value="KAI0083552.1"/>
    <property type="molecule type" value="Genomic_DNA"/>
</dbReference>
<evidence type="ECO:0000313" key="2">
    <source>
        <dbReference type="Proteomes" id="UP001055072"/>
    </source>
</evidence>
<keyword evidence="2" id="KW-1185">Reference proteome</keyword>
<protein>
    <submittedName>
        <fullName evidence="1">Uncharacterized protein</fullName>
    </submittedName>
</protein>
<reference evidence="1" key="1">
    <citation type="journal article" date="2021" name="Environ. Microbiol.">
        <title>Gene family expansions and transcriptome signatures uncover fungal adaptations to wood decay.</title>
        <authorList>
            <person name="Hage H."/>
            <person name="Miyauchi S."/>
            <person name="Viragh M."/>
            <person name="Drula E."/>
            <person name="Min B."/>
            <person name="Chaduli D."/>
            <person name="Navarro D."/>
            <person name="Favel A."/>
            <person name="Norest M."/>
            <person name="Lesage-Meessen L."/>
            <person name="Balint B."/>
            <person name="Merenyi Z."/>
            <person name="de Eugenio L."/>
            <person name="Morin E."/>
            <person name="Martinez A.T."/>
            <person name="Baldrian P."/>
            <person name="Stursova M."/>
            <person name="Martinez M.J."/>
            <person name="Novotny C."/>
            <person name="Magnuson J.K."/>
            <person name="Spatafora J.W."/>
            <person name="Maurice S."/>
            <person name="Pangilinan J."/>
            <person name="Andreopoulos W."/>
            <person name="LaButti K."/>
            <person name="Hundley H."/>
            <person name="Na H."/>
            <person name="Kuo A."/>
            <person name="Barry K."/>
            <person name="Lipzen A."/>
            <person name="Henrissat B."/>
            <person name="Riley R."/>
            <person name="Ahrendt S."/>
            <person name="Nagy L.G."/>
            <person name="Grigoriev I.V."/>
            <person name="Martin F."/>
            <person name="Rosso M.N."/>
        </authorList>
    </citation>
    <scope>NUCLEOTIDE SEQUENCE</scope>
    <source>
        <strain evidence="1">CBS 384.51</strain>
    </source>
</reference>
<gene>
    <name evidence="1" type="ORF">BDY19DRAFT_998461</name>
</gene>
<proteinExistence type="predicted"/>
<comment type="caution">
    <text evidence="1">The sequence shown here is derived from an EMBL/GenBank/DDBJ whole genome shotgun (WGS) entry which is preliminary data.</text>
</comment>